<dbReference type="EMBL" id="MU863641">
    <property type="protein sequence ID" value="KAK4100345.1"/>
    <property type="molecule type" value="Genomic_DNA"/>
</dbReference>
<evidence type="ECO:0000313" key="1">
    <source>
        <dbReference type="EMBL" id="KAK4100345.1"/>
    </source>
</evidence>
<protein>
    <submittedName>
        <fullName evidence="1">Uncharacterized protein</fullName>
    </submittedName>
</protein>
<name>A0AAN6T094_9PEZI</name>
<gene>
    <name evidence="1" type="ORF">N658DRAFT_100976</name>
</gene>
<evidence type="ECO:0000313" key="2">
    <source>
        <dbReference type="Proteomes" id="UP001305647"/>
    </source>
</evidence>
<reference evidence="1" key="2">
    <citation type="submission" date="2023-05" db="EMBL/GenBank/DDBJ databases">
        <authorList>
            <consortium name="Lawrence Berkeley National Laboratory"/>
            <person name="Steindorff A."/>
            <person name="Hensen N."/>
            <person name="Bonometti L."/>
            <person name="Westerberg I."/>
            <person name="Brannstrom I.O."/>
            <person name="Guillou S."/>
            <person name="Cros-Aarteil S."/>
            <person name="Calhoun S."/>
            <person name="Haridas S."/>
            <person name="Kuo A."/>
            <person name="Mondo S."/>
            <person name="Pangilinan J."/>
            <person name="Riley R."/>
            <person name="Labutti K."/>
            <person name="Andreopoulos B."/>
            <person name="Lipzen A."/>
            <person name="Chen C."/>
            <person name="Yanf M."/>
            <person name="Daum C."/>
            <person name="Ng V."/>
            <person name="Clum A."/>
            <person name="Ohm R."/>
            <person name="Martin F."/>
            <person name="Silar P."/>
            <person name="Natvig D."/>
            <person name="Lalanne C."/>
            <person name="Gautier V."/>
            <person name="Ament-Velasquez S.L."/>
            <person name="Kruys A."/>
            <person name="Hutchinson M.I."/>
            <person name="Powell A.J."/>
            <person name="Barry K."/>
            <person name="Miller A.N."/>
            <person name="Grigoriev I.V."/>
            <person name="Debuchy R."/>
            <person name="Gladieux P."/>
            <person name="Thoren M.H."/>
            <person name="Johannesson H."/>
        </authorList>
    </citation>
    <scope>NUCLEOTIDE SEQUENCE</scope>
    <source>
        <strain evidence="1">CBS 757.83</strain>
    </source>
</reference>
<dbReference type="AlphaFoldDB" id="A0AAN6T094"/>
<proteinExistence type="predicted"/>
<organism evidence="1 2">
    <name type="scientific">Parathielavia hyrcaniae</name>
    <dbReference type="NCBI Taxonomy" id="113614"/>
    <lineage>
        <taxon>Eukaryota</taxon>
        <taxon>Fungi</taxon>
        <taxon>Dikarya</taxon>
        <taxon>Ascomycota</taxon>
        <taxon>Pezizomycotina</taxon>
        <taxon>Sordariomycetes</taxon>
        <taxon>Sordariomycetidae</taxon>
        <taxon>Sordariales</taxon>
        <taxon>Chaetomiaceae</taxon>
        <taxon>Parathielavia</taxon>
    </lineage>
</organism>
<sequence length="163" mass="17454">MLARDDTLEHHPRGCAGLRVGARTLRQVLQVAVCPKASWCEGQQRGAPTLCGGHDMMLDAGSEIWPVRALWGADGVSVNYGPGAKHFFPASVGRNLLRLLLARCTTKVLAAENEPAAVLASHLCNPNPSQQADMLVTTIRMWIPARDGALVPWSPALLLSTIG</sequence>
<dbReference type="Proteomes" id="UP001305647">
    <property type="component" value="Unassembled WGS sequence"/>
</dbReference>
<comment type="caution">
    <text evidence="1">The sequence shown here is derived from an EMBL/GenBank/DDBJ whole genome shotgun (WGS) entry which is preliminary data.</text>
</comment>
<reference evidence="1" key="1">
    <citation type="journal article" date="2023" name="Mol. Phylogenet. Evol.">
        <title>Genome-scale phylogeny and comparative genomics of the fungal order Sordariales.</title>
        <authorList>
            <person name="Hensen N."/>
            <person name="Bonometti L."/>
            <person name="Westerberg I."/>
            <person name="Brannstrom I.O."/>
            <person name="Guillou S."/>
            <person name="Cros-Aarteil S."/>
            <person name="Calhoun S."/>
            <person name="Haridas S."/>
            <person name="Kuo A."/>
            <person name="Mondo S."/>
            <person name="Pangilinan J."/>
            <person name="Riley R."/>
            <person name="LaButti K."/>
            <person name="Andreopoulos B."/>
            <person name="Lipzen A."/>
            <person name="Chen C."/>
            <person name="Yan M."/>
            <person name="Daum C."/>
            <person name="Ng V."/>
            <person name="Clum A."/>
            <person name="Steindorff A."/>
            <person name="Ohm R.A."/>
            <person name="Martin F."/>
            <person name="Silar P."/>
            <person name="Natvig D.O."/>
            <person name="Lalanne C."/>
            <person name="Gautier V."/>
            <person name="Ament-Velasquez S.L."/>
            <person name="Kruys A."/>
            <person name="Hutchinson M.I."/>
            <person name="Powell A.J."/>
            <person name="Barry K."/>
            <person name="Miller A.N."/>
            <person name="Grigoriev I.V."/>
            <person name="Debuchy R."/>
            <person name="Gladieux P."/>
            <person name="Hiltunen Thoren M."/>
            <person name="Johannesson H."/>
        </authorList>
    </citation>
    <scope>NUCLEOTIDE SEQUENCE</scope>
    <source>
        <strain evidence="1">CBS 757.83</strain>
    </source>
</reference>
<keyword evidence="2" id="KW-1185">Reference proteome</keyword>
<accession>A0AAN6T094</accession>